<dbReference type="GO" id="GO:0003676">
    <property type="term" value="F:nucleic acid binding"/>
    <property type="evidence" value="ECO:0007669"/>
    <property type="project" value="InterPro"/>
</dbReference>
<feature type="compositionally biased region" description="Polar residues" evidence="1">
    <location>
        <begin position="7"/>
        <end position="20"/>
    </location>
</feature>
<organism evidence="2 3">
    <name type="scientific">Nezara viridula</name>
    <name type="common">Southern green stink bug</name>
    <name type="synonym">Cimex viridulus</name>
    <dbReference type="NCBI Taxonomy" id="85310"/>
    <lineage>
        <taxon>Eukaryota</taxon>
        <taxon>Metazoa</taxon>
        <taxon>Ecdysozoa</taxon>
        <taxon>Arthropoda</taxon>
        <taxon>Hexapoda</taxon>
        <taxon>Insecta</taxon>
        <taxon>Pterygota</taxon>
        <taxon>Neoptera</taxon>
        <taxon>Paraneoptera</taxon>
        <taxon>Hemiptera</taxon>
        <taxon>Heteroptera</taxon>
        <taxon>Panheteroptera</taxon>
        <taxon>Pentatomomorpha</taxon>
        <taxon>Pentatomoidea</taxon>
        <taxon>Pentatomidae</taxon>
        <taxon>Pentatominae</taxon>
        <taxon>Nezara</taxon>
    </lineage>
</organism>
<evidence type="ECO:0000256" key="1">
    <source>
        <dbReference type="SAM" id="MobiDB-lite"/>
    </source>
</evidence>
<dbReference type="OrthoDB" id="437973at2759"/>
<gene>
    <name evidence="2" type="ORF">NEZAVI_LOCUS11320</name>
</gene>
<dbReference type="AlphaFoldDB" id="A0A9P0HJ79"/>
<feature type="compositionally biased region" description="Basic and acidic residues" evidence="1">
    <location>
        <begin position="55"/>
        <end position="74"/>
    </location>
</feature>
<proteinExistence type="predicted"/>
<feature type="region of interest" description="Disordered" evidence="1">
    <location>
        <begin position="44"/>
        <end position="116"/>
    </location>
</feature>
<name>A0A9P0HJ79_NEZVI</name>
<evidence type="ECO:0000313" key="2">
    <source>
        <dbReference type="EMBL" id="CAH1402516.1"/>
    </source>
</evidence>
<dbReference type="PANTHER" id="PTHR13491">
    <property type="entry name" value="ZCCHC10 PROTEIN"/>
    <property type="match status" value="1"/>
</dbReference>
<protein>
    <recommendedName>
        <fullName evidence="4">Zinc finger CCHC domain-containing protein 10</fullName>
    </recommendedName>
</protein>
<dbReference type="GO" id="GO:0008270">
    <property type="term" value="F:zinc ion binding"/>
    <property type="evidence" value="ECO:0007669"/>
    <property type="project" value="InterPro"/>
</dbReference>
<dbReference type="EMBL" id="OV725081">
    <property type="protein sequence ID" value="CAH1402516.1"/>
    <property type="molecule type" value="Genomic_DNA"/>
</dbReference>
<reference evidence="2" key="1">
    <citation type="submission" date="2022-01" db="EMBL/GenBank/DDBJ databases">
        <authorList>
            <person name="King R."/>
        </authorList>
    </citation>
    <scope>NUCLEOTIDE SEQUENCE</scope>
</reference>
<dbReference type="SUPFAM" id="SSF57756">
    <property type="entry name" value="Retrovirus zinc finger-like domains"/>
    <property type="match status" value="1"/>
</dbReference>
<dbReference type="Proteomes" id="UP001152798">
    <property type="component" value="Chromosome 5"/>
</dbReference>
<feature type="compositionally biased region" description="Low complexity" evidence="1">
    <location>
        <begin position="76"/>
        <end position="108"/>
    </location>
</feature>
<evidence type="ECO:0008006" key="4">
    <source>
        <dbReference type="Google" id="ProtNLM"/>
    </source>
</evidence>
<dbReference type="InterPro" id="IPR039715">
    <property type="entry name" value="ZCCHC10"/>
</dbReference>
<dbReference type="InterPro" id="IPR036875">
    <property type="entry name" value="Znf_CCHC_sf"/>
</dbReference>
<feature type="region of interest" description="Disordered" evidence="1">
    <location>
        <begin position="1"/>
        <end position="20"/>
    </location>
</feature>
<keyword evidence="3" id="KW-1185">Reference proteome</keyword>
<evidence type="ECO:0000313" key="3">
    <source>
        <dbReference type="Proteomes" id="UP001152798"/>
    </source>
</evidence>
<sequence length="116" mass="12471">MTLGKPLNTTNKSSQPQTAKCQKCLEVGHWTYECKGKRKFLHRSSRTAQLNKRIKAIEEKLNGASEEPKQKEDDTSSSSSSESSSSSNSSPAASDSSSDSSSSNSSDSETSDSESE</sequence>
<dbReference type="Pfam" id="PF13917">
    <property type="entry name" value="zf-CCHC_3"/>
    <property type="match status" value="1"/>
</dbReference>
<accession>A0A9P0HJ79</accession>
<dbReference type="PANTHER" id="PTHR13491:SF0">
    <property type="entry name" value="ZINC FINGER CCHC DOMAIN-CONTAINING PROTEIN 10"/>
    <property type="match status" value="1"/>
</dbReference>